<reference evidence="1 2" key="1">
    <citation type="journal article" date="2022" name="bioRxiv">
        <title>The genome of the oomycete Peronosclerospora sorghi, a cosmopolitan pathogen of maize and sorghum, is inflated with dispersed pseudogenes.</title>
        <authorList>
            <person name="Fletcher K."/>
            <person name="Martin F."/>
            <person name="Isakeit T."/>
            <person name="Cavanaugh K."/>
            <person name="Magill C."/>
            <person name="Michelmore R."/>
        </authorList>
    </citation>
    <scope>NUCLEOTIDE SEQUENCE [LARGE SCALE GENOMIC DNA]</scope>
    <source>
        <strain evidence="1">P6</strain>
    </source>
</reference>
<evidence type="ECO:0000313" key="1">
    <source>
        <dbReference type="EMBL" id="KAI9906476.1"/>
    </source>
</evidence>
<gene>
    <name evidence="1" type="ORF">PsorP6_002841</name>
</gene>
<name>A0ACC0VK61_9STRA</name>
<proteinExistence type="predicted"/>
<evidence type="ECO:0000313" key="2">
    <source>
        <dbReference type="Proteomes" id="UP001163321"/>
    </source>
</evidence>
<accession>A0ACC0VK61</accession>
<sequence>MLVIKVVGAGTYGEFVAASDVDSGTTVAIKKVTNAFHDLLDTKCILRELCLLRQLKNPNLIQLYDIPRPSRLSFLEDIYIVTDLMETDLHRVIHSAQTLTDEHVAHFMRQILRGLAYLHLANILHRDLKPSNILVTSTCDAKIGDLGLARYVDYSKAKTMKREITFVELTEYVVTRWYRSPEILLDGCRYDKPSDLWSAGCILAELLGRKPLFPGTITTTQLNKIFDVDDGEDECTPSTAITHLAMMTAHPTDEWPLSPCDDIESWDSPALKRQRRHGNTAAGESRTPTSSGNVDTLSTSPGTGSHPGDGVVPSGVPHDNVEYPPYRALEEGVALLRRDFHERCDRHSLRIQDAQEELRNEGSANERIEERLASLETLVAELRVRISTLSEMFRPVATFVYPVSHPPPIGDPPPGSGMA</sequence>
<dbReference type="EMBL" id="CM047587">
    <property type="protein sequence ID" value="KAI9906476.1"/>
    <property type="molecule type" value="Genomic_DNA"/>
</dbReference>
<comment type="caution">
    <text evidence="1">The sequence shown here is derived from an EMBL/GenBank/DDBJ whole genome shotgun (WGS) entry which is preliminary data.</text>
</comment>
<keyword evidence="2" id="KW-1185">Reference proteome</keyword>
<dbReference type="Proteomes" id="UP001163321">
    <property type="component" value="Chromosome 8"/>
</dbReference>
<organism evidence="1 2">
    <name type="scientific">Peronosclerospora sorghi</name>
    <dbReference type="NCBI Taxonomy" id="230839"/>
    <lineage>
        <taxon>Eukaryota</taxon>
        <taxon>Sar</taxon>
        <taxon>Stramenopiles</taxon>
        <taxon>Oomycota</taxon>
        <taxon>Peronosporomycetes</taxon>
        <taxon>Peronosporales</taxon>
        <taxon>Peronosporaceae</taxon>
        <taxon>Peronosclerospora</taxon>
    </lineage>
</organism>
<protein>
    <submittedName>
        <fullName evidence="1">Uncharacterized protein</fullName>
    </submittedName>
</protein>